<name>A0AAE0P8M2_9PEZI</name>
<dbReference type="GO" id="GO:0008239">
    <property type="term" value="F:dipeptidyl-peptidase activity"/>
    <property type="evidence" value="ECO:0007669"/>
    <property type="project" value="TreeGrafter"/>
</dbReference>
<gene>
    <name evidence="7" type="ORF">B0H63DRAFT_427067</name>
</gene>
<reference evidence="7" key="2">
    <citation type="submission" date="2023-06" db="EMBL/GenBank/DDBJ databases">
        <authorList>
            <consortium name="Lawrence Berkeley National Laboratory"/>
            <person name="Haridas S."/>
            <person name="Hensen N."/>
            <person name="Bonometti L."/>
            <person name="Westerberg I."/>
            <person name="Brannstrom I.O."/>
            <person name="Guillou S."/>
            <person name="Cros-Aarteil S."/>
            <person name="Calhoun S."/>
            <person name="Kuo A."/>
            <person name="Mondo S."/>
            <person name="Pangilinan J."/>
            <person name="Riley R."/>
            <person name="LaButti K."/>
            <person name="Andreopoulos B."/>
            <person name="Lipzen A."/>
            <person name="Chen C."/>
            <person name="Yanf M."/>
            <person name="Daum C."/>
            <person name="Ng V."/>
            <person name="Clum A."/>
            <person name="Steindorff A."/>
            <person name="Ohm R."/>
            <person name="Martin F."/>
            <person name="Silar P."/>
            <person name="Natvig D."/>
            <person name="Lalanne C."/>
            <person name="Gautier V."/>
            <person name="Ament-velasquez S.L."/>
            <person name="Kruys A."/>
            <person name="Hutchinson M.I."/>
            <person name="Powell A.J."/>
            <person name="Barry K."/>
            <person name="Miller A.N."/>
            <person name="Grigoriev I.V."/>
            <person name="Debuchy R."/>
            <person name="Gladieux P."/>
            <person name="Thoren M.H."/>
            <person name="Johannesson H."/>
        </authorList>
    </citation>
    <scope>NUCLEOTIDE SEQUENCE</scope>
    <source>
        <strain evidence="7">CBS 232.78</strain>
    </source>
</reference>
<feature type="signal peptide" evidence="6">
    <location>
        <begin position="1"/>
        <end position="21"/>
    </location>
</feature>
<dbReference type="Gene3D" id="3.40.50.1820">
    <property type="entry name" value="alpha/beta hydrolase"/>
    <property type="match status" value="2"/>
</dbReference>
<evidence type="ECO:0000256" key="6">
    <source>
        <dbReference type="SAM" id="SignalP"/>
    </source>
</evidence>
<keyword evidence="8" id="KW-1185">Reference proteome</keyword>
<dbReference type="SUPFAM" id="SSF53474">
    <property type="entry name" value="alpha/beta-Hydrolases"/>
    <property type="match status" value="1"/>
</dbReference>
<evidence type="ECO:0000313" key="7">
    <source>
        <dbReference type="EMBL" id="KAK3395055.1"/>
    </source>
</evidence>
<dbReference type="Pfam" id="PF05577">
    <property type="entry name" value="Peptidase_S28"/>
    <property type="match status" value="1"/>
</dbReference>
<evidence type="ECO:0000256" key="2">
    <source>
        <dbReference type="ARBA" id="ARBA00022670"/>
    </source>
</evidence>
<dbReference type="AlphaFoldDB" id="A0AAE0P8M2"/>
<feature type="chain" id="PRO_5042138678" evidence="6">
    <location>
        <begin position="22"/>
        <end position="556"/>
    </location>
</feature>
<keyword evidence="4" id="KW-0378">Hydrolase</keyword>
<accession>A0AAE0P8M2</accession>
<dbReference type="PANTHER" id="PTHR11010:SF23">
    <property type="entry name" value="SERINE PEPTIDASE"/>
    <property type="match status" value="1"/>
</dbReference>
<dbReference type="EMBL" id="JAULSW010000001">
    <property type="protein sequence ID" value="KAK3395055.1"/>
    <property type="molecule type" value="Genomic_DNA"/>
</dbReference>
<keyword evidence="2" id="KW-0645">Protease</keyword>
<comment type="caution">
    <text evidence="7">The sequence shown here is derived from an EMBL/GenBank/DDBJ whole genome shotgun (WGS) entry which is preliminary data.</text>
</comment>
<dbReference type="InterPro" id="IPR029058">
    <property type="entry name" value="AB_hydrolase_fold"/>
</dbReference>
<comment type="similarity">
    <text evidence="1">Belongs to the peptidase S28 family.</text>
</comment>
<dbReference type="GO" id="GO:0070008">
    <property type="term" value="F:serine-type exopeptidase activity"/>
    <property type="evidence" value="ECO:0007669"/>
    <property type="project" value="InterPro"/>
</dbReference>
<evidence type="ECO:0000256" key="5">
    <source>
        <dbReference type="ARBA" id="ARBA00023180"/>
    </source>
</evidence>
<dbReference type="Proteomes" id="UP001285441">
    <property type="component" value="Unassembled WGS sequence"/>
</dbReference>
<protein>
    <submittedName>
        <fullName evidence="7">Peptidase S28</fullName>
    </submittedName>
</protein>
<dbReference type="PANTHER" id="PTHR11010">
    <property type="entry name" value="PROTEASE S28 PRO-X CARBOXYPEPTIDASE-RELATED"/>
    <property type="match status" value="1"/>
</dbReference>
<evidence type="ECO:0000256" key="4">
    <source>
        <dbReference type="ARBA" id="ARBA00022801"/>
    </source>
</evidence>
<evidence type="ECO:0000313" key="8">
    <source>
        <dbReference type="Proteomes" id="UP001285441"/>
    </source>
</evidence>
<dbReference type="GO" id="GO:0006508">
    <property type="term" value="P:proteolysis"/>
    <property type="evidence" value="ECO:0007669"/>
    <property type="project" value="UniProtKB-KW"/>
</dbReference>
<keyword evidence="5" id="KW-0325">Glycoprotein</keyword>
<evidence type="ECO:0000256" key="1">
    <source>
        <dbReference type="ARBA" id="ARBA00011079"/>
    </source>
</evidence>
<sequence>MKLFSTAFTALELLLVGSAYASFRRHGFHGMEIGPIDTTVETLNKRAEVAGSNGWGTFDQLIDHANPKLGTFKQRYWYGAQYWKGSGSPIFLTTPGEQSATGFNRTYTTAARLPGLMAQEMGGAVIILEHRYWGESSPYPELTVKNMKYLTLQNSIKDLTYFATTFVPPFDTTGGSSPSNAPWVFSGGSYSGALAGWVAAVDPGTYWAYHGTSGVVEAVGDFWQYFVPVEEATPKNCTRDLNIVIESVDLVLRFGTPKQKRELKEKFLLADLTDADFASALEWGPWTWQSTQFYSTPNLGYSPYYQFCDFIENVWPNSTNKVPGAAGVGLFKALDGYAKWFKEVQLPGTCESAGYPEWQGKYNTGCFQNQNASNPAYHDLTPGNYGNRQWYWMLCNEPFEYWQDGAPFGRPTIVSRLVTADYWRDQCELFFPRKEGGGSVGIAQGKRADYVNKWTGGWSVTNTTRLMHANGGLDPWRDATVSSIFRPGGPLQSTEQVPVRVIPGGMHCSDLYGPNWAVNAGAKKVADDQVANMKTWIAEFYEEKHKLVRSEGRPRL</sequence>
<keyword evidence="3 6" id="KW-0732">Signal</keyword>
<organism evidence="7 8">
    <name type="scientific">Podospora didyma</name>
    <dbReference type="NCBI Taxonomy" id="330526"/>
    <lineage>
        <taxon>Eukaryota</taxon>
        <taxon>Fungi</taxon>
        <taxon>Dikarya</taxon>
        <taxon>Ascomycota</taxon>
        <taxon>Pezizomycotina</taxon>
        <taxon>Sordariomycetes</taxon>
        <taxon>Sordariomycetidae</taxon>
        <taxon>Sordariales</taxon>
        <taxon>Podosporaceae</taxon>
        <taxon>Podospora</taxon>
    </lineage>
</organism>
<dbReference type="InterPro" id="IPR008758">
    <property type="entry name" value="Peptidase_S28"/>
</dbReference>
<proteinExistence type="inferred from homology"/>
<reference evidence="7" key="1">
    <citation type="journal article" date="2023" name="Mol. Phylogenet. Evol.">
        <title>Genome-scale phylogeny and comparative genomics of the fungal order Sordariales.</title>
        <authorList>
            <person name="Hensen N."/>
            <person name="Bonometti L."/>
            <person name="Westerberg I."/>
            <person name="Brannstrom I.O."/>
            <person name="Guillou S."/>
            <person name="Cros-Aarteil S."/>
            <person name="Calhoun S."/>
            <person name="Haridas S."/>
            <person name="Kuo A."/>
            <person name="Mondo S."/>
            <person name="Pangilinan J."/>
            <person name="Riley R."/>
            <person name="LaButti K."/>
            <person name="Andreopoulos B."/>
            <person name="Lipzen A."/>
            <person name="Chen C."/>
            <person name="Yan M."/>
            <person name="Daum C."/>
            <person name="Ng V."/>
            <person name="Clum A."/>
            <person name="Steindorff A."/>
            <person name="Ohm R.A."/>
            <person name="Martin F."/>
            <person name="Silar P."/>
            <person name="Natvig D.O."/>
            <person name="Lalanne C."/>
            <person name="Gautier V."/>
            <person name="Ament-Velasquez S.L."/>
            <person name="Kruys A."/>
            <person name="Hutchinson M.I."/>
            <person name="Powell A.J."/>
            <person name="Barry K."/>
            <person name="Miller A.N."/>
            <person name="Grigoriev I.V."/>
            <person name="Debuchy R."/>
            <person name="Gladieux P."/>
            <person name="Hiltunen Thoren M."/>
            <person name="Johannesson H."/>
        </authorList>
    </citation>
    <scope>NUCLEOTIDE SEQUENCE</scope>
    <source>
        <strain evidence="7">CBS 232.78</strain>
    </source>
</reference>
<evidence type="ECO:0000256" key="3">
    <source>
        <dbReference type="ARBA" id="ARBA00022729"/>
    </source>
</evidence>